<dbReference type="PANTHER" id="PTHR42101:SF1">
    <property type="entry name" value="LOW TEMPERATURE REQUIREMENT A"/>
    <property type="match status" value="1"/>
</dbReference>
<feature type="transmembrane region" description="Helical" evidence="2">
    <location>
        <begin position="641"/>
        <end position="659"/>
    </location>
</feature>
<keyword evidence="2" id="KW-0812">Transmembrane</keyword>
<keyword evidence="2" id="KW-0472">Membrane</keyword>
<evidence type="ECO:0000256" key="1">
    <source>
        <dbReference type="SAM" id="MobiDB-lite"/>
    </source>
</evidence>
<dbReference type="EMBL" id="JACYCD010000009">
    <property type="protein sequence ID" value="KAF8714708.1"/>
    <property type="molecule type" value="Genomic_DNA"/>
</dbReference>
<feature type="transmembrane region" description="Helical" evidence="2">
    <location>
        <begin position="679"/>
        <end position="707"/>
    </location>
</feature>
<gene>
    <name evidence="3" type="ORF">RHS03_00359</name>
</gene>
<feature type="transmembrane region" description="Helical" evidence="2">
    <location>
        <begin position="265"/>
        <end position="286"/>
    </location>
</feature>
<evidence type="ECO:0000313" key="4">
    <source>
        <dbReference type="Proteomes" id="UP000602905"/>
    </source>
</evidence>
<feature type="transmembrane region" description="Helical" evidence="2">
    <location>
        <begin position="128"/>
        <end position="149"/>
    </location>
</feature>
<feature type="non-terminal residue" evidence="3">
    <location>
        <position position="998"/>
    </location>
</feature>
<dbReference type="AlphaFoldDB" id="A0A8H7I1B4"/>
<evidence type="ECO:0000313" key="3">
    <source>
        <dbReference type="EMBL" id="KAF8714708.1"/>
    </source>
</evidence>
<keyword evidence="2" id="KW-1133">Transmembrane helix</keyword>
<accession>A0A8H7I1B4</accession>
<protein>
    <submittedName>
        <fullName evidence="3">Bacterial low temperature requirement A protein (LtrA)</fullName>
    </submittedName>
</protein>
<dbReference type="PANTHER" id="PTHR42101">
    <property type="entry name" value="CHROMOSOME 16, WHOLE GENOME SHOTGUN SEQUENCE"/>
    <property type="match status" value="1"/>
</dbReference>
<sequence length="998" mass="113001">MDKHPKPQENDSSFIECLYKDPDSNSSEQRYRGPHQWRPISWNPFAVHDIDGPIKEDEEYEKLLGESLASPQEELLKYEVLPASPKIESNQLRNPGPTWVNLFYDLAWTATFSSLTQNGEFDTIWDTVSYTVFFVVVWWLWASQVLYSINFYTDDWFHLLFIFLQMGVFGLLAATTRGYDVTTYILRSPGLDPNVLESKNLEDIDDPSRYQAEETARTSIEVIAFSIAVSRVILLIHHLRVLAYAHITVRDHQRRGYYYHIPRKLHIIPIGLAVSTTLFVTAWGIVRSNFGVTVLGAKLKYVLWGSGLIVEVFSHVRMSRINWRPPRFGHGSNWFGSKKSHNDELKALGNMETTQSRSISVPSPPPELPVPESDVTLSSRLEAITTIILGEGINSIAGTLYSIIAAPGLENPIGPSSGHTDIKDKARRKVYWLLLHLPFLLCIVLLLQGVKNQFLLTSFLSTSRKIARDLENVDERVLETWSPYLGSDHQLARDLVKYNISWSDEHKALVKLISKHSPQGNISAPLNNEQKEELYIWHWRLSLKTLVRIHGIFMGNNKMSNDLQDRINDYYDNTAAPRNDHYASSDALADMNYYQILEKVLEHSVSSARYIMVLAASIFILLGTLELAHSKPRDRFQCGAIISRFLMGSIFLSLLLLNVGQHQSLWVNKGKENEQAGVFLWISSYWVLPTIALAFGIEFLILVWLAALVRERRMGNYNAPVPLARMAWRSLRRAVVNPFRGIGHELDTSLLTKSNLLWAQSGCFATKPAETQNSDLAACSGSRDHLPTRIAPNPTSNSIIDLTLLNPRAVEAWPNFNWEVNTPLTGRSCGLDHMAITWLTQPFNQDKPAEDTTITLHRPIDPKREDKWVKAYAKALKQFDLPKDPNSAKDADLITGAILEAMSTATVKTMPNGNKKKKSNRPPRSPWWNAECSGALNNLKHNPKNQTQDQLRSTLRSAIRQARQSHGDWEAPVPTAPNQKPQRQSHSHAPAPQSQKLS</sequence>
<organism evidence="3 4">
    <name type="scientific">Rhizoctonia solani</name>
    <dbReference type="NCBI Taxonomy" id="456999"/>
    <lineage>
        <taxon>Eukaryota</taxon>
        <taxon>Fungi</taxon>
        <taxon>Dikarya</taxon>
        <taxon>Basidiomycota</taxon>
        <taxon>Agaricomycotina</taxon>
        <taxon>Agaricomycetes</taxon>
        <taxon>Cantharellales</taxon>
        <taxon>Ceratobasidiaceae</taxon>
        <taxon>Rhizoctonia</taxon>
    </lineage>
</organism>
<dbReference type="OrthoDB" id="3177213at2759"/>
<dbReference type="Proteomes" id="UP000602905">
    <property type="component" value="Unassembled WGS sequence"/>
</dbReference>
<proteinExistence type="predicted"/>
<feature type="transmembrane region" description="Helical" evidence="2">
    <location>
        <begin position="610"/>
        <end position="629"/>
    </location>
</feature>
<feature type="compositionally biased region" description="Polar residues" evidence="1">
    <location>
        <begin position="935"/>
        <end position="956"/>
    </location>
</feature>
<feature type="region of interest" description="Disordered" evidence="1">
    <location>
        <begin position="906"/>
        <end position="998"/>
    </location>
</feature>
<comment type="caution">
    <text evidence="3">The sequence shown here is derived from an EMBL/GenBank/DDBJ whole genome shotgun (WGS) entry which is preliminary data.</text>
</comment>
<name>A0A8H7I1B4_9AGAM</name>
<reference evidence="3" key="1">
    <citation type="submission" date="2020-09" db="EMBL/GenBank/DDBJ databases">
        <title>Comparative genome analyses of four rice-infecting Rhizoctonia solani isolates reveal extensive enrichment of homogalacturonan modification genes.</title>
        <authorList>
            <person name="Lee D.-Y."/>
            <person name="Jeon J."/>
            <person name="Kim K.-T."/>
            <person name="Cheong K."/>
            <person name="Song H."/>
            <person name="Choi G."/>
            <person name="Ko J."/>
            <person name="Opiyo S.O."/>
            <person name="Zuo S."/>
            <person name="Madhav S."/>
            <person name="Lee Y.-H."/>
            <person name="Wang G.-L."/>
        </authorList>
    </citation>
    <scope>NUCLEOTIDE SEQUENCE</scope>
    <source>
        <strain evidence="3">AG1-IA WGL</strain>
    </source>
</reference>
<feature type="transmembrane region" description="Helical" evidence="2">
    <location>
        <begin position="430"/>
        <end position="450"/>
    </location>
</feature>
<feature type="region of interest" description="Disordered" evidence="1">
    <location>
        <begin position="1"/>
        <end position="34"/>
    </location>
</feature>
<evidence type="ECO:0000256" key="2">
    <source>
        <dbReference type="SAM" id="Phobius"/>
    </source>
</evidence>
<feature type="transmembrane region" description="Helical" evidence="2">
    <location>
        <begin position="222"/>
        <end position="245"/>
    </location>
</feature>
<feature type="transmembrane region" description="Helical" evidence="2">
    <location>
        <begin position="156"/>
        <end position="174"/>
    </location>
</feature>
<feature type="transmembrane region" description="Helical" evidence="2">
    <location>
        <begin position="301"/>
        <end position="318"/>
    </location>
</feature>